<name>A0AAE1DKB3_9GAST</name>
<comment type="caution">
    <text evidence="3">The sequence shown here is derived from an EMBL/GenBank/DDBJ whole genome shotgun (WGS) entry which is preliminary data.</text>
</comment>
<dbReference type="Proteomes" id="UP001283361">
    <property type="component" value="Unassembled WGS sequence"/>
</dbReference>
<feature type="region of interest" description="Disordered" evidence="1">
    <location>
        <begin position="1"/>
        <end position="21"/>
    </location>
</feature>
<dbReference type="SUPFAM" id="SSF55729">
    <property type="entry name" value="Acyl-CoA N-acyltransferases (Nat)"/>
    <property type="match status" value="1"/>
</dbReference>
<evidence type="ECO:0000259" key="2">
    <source>
        <dbReference type="PROSITE" id="PS51186"/>
    </source>
</evidence>
<dbReference type="EMBL" id="JAWDGP010003509">
    <property type="protein sequence ID" value="KAK3773791.1"/>
    <property type="molecule type" value="Genomic_DNA"/>
</dbReference>
<evidence type="ECO:0000313" key="3">
    <source>
        <dbReference type="EMBL" id="KAK3773791.1"/>
    </source>
</evidence>
<evidence type="ECO:0000256" key="1">
    <source>
        <dbReference type="SAM" id="MobiDB-lite"/>
    </source>
</evidence>
<dbReference type="GO" id="GO:0016747">
    <property type="term" value="F:acyltransferase activity, transferring groups other than amino-acyl groups"/>
    <property type="evidence" value="ECO:0007669"/>
    <property type="project" value="InterPro"/>
</dbReference>
<dbReference type="Pfam" id="PF13508">
    <property type="entry name" value="Acetyltransf_7"/>
    <property type="match status" value="1"/>
</dbReference>
<organism evidence="3 4">
    <name type="scientific">Elysia crispata</name>
    <name type="common">lettuce slug</name>
    <dbReference type="NCBI Taxonomy" id="231223"/>
    <lineage>
        <taxon>Eukaryota</taxon>
        <taxon>Metazoa</taxon>
        <taxon>Spiralia</taxon>
        <taxon>Lophotrochozoa</taxon>
        <taxon>Mollusca</taxon>
        <taxon>Gastropoda</taxon>
        <taxon>Heterobranchia</taxon>
        <taxon>Euthyneura</taxon>
        <taxon>Panpulmonata</taxon>
        <taxon>Sacoglossa</taxon>
        <taxon>Placobranchoidea</taxon>
        <taxon>Plakobranchidae</taxon>
        <taxon>Elysia</taxon>
    </lineage>
</organism>
<reference evidence="3" key="1">
    <citation type="journal article" date="2023" name="G3 (Bethesda)">
        <title>A reference genome for the long-term kleptoplast-retaining sea slug Elysia crispata morphotype clarki.</title>
        <authorList>
            <person name="Eastman K.E."/>
            <person name="Pendleton A.L."/>
            <person name="Shaikh M.A."/>
            <person name="Suttiyut T."/>
            <person name="Ogas R."/>
            <person name="Tomko P."/>
            <person name="Gavelis G."/>
            <person name="Widhalm J.R."/>
            <person name="Wisecaver J.H."/>
        </authorList>
    </citation>
    <scope>NUCLEOTIDE SEQUENCE</scope>
    <source>
        <strain evidence="3">ECLA1</strain>
    </source>
</reference>
<accession>A0AAE1DKB3</accession>
<feature type="domain" description="N-acetyltransferase" evidence="2">
    <location>
        <begin position="39"/>
        <end position="189"/>
    </location>
</feature>
<proteinExistence type="predicted"/>
<sequence length="202" mass="22911">MVHSDKDYPMAASSDPTSRPSIDWSQISLNIKPRPKPEIVIQPVEMEDGYSIFRSLSHKVAHCRYDVPLDHQVIVAYAHFKDSPTTDKAVGVITFWVSNGVGRDEKSFTFMDNYFHQISFLFVDQDYQRQGIGSQLLDAALVKIKRSKLDRPIHLEGAKSAISFFRRRGFISLGKAGCSDDIQPDHEIDTATEQTRELHIDS</sequence>
<evidence type="ECO:0000313" key="4">
    <source>
        <dbReference type="Proteomes" id="UP001283361"/>
    </source>
</evidence>
<protein>
    <recommendedName>
        <fullName evidence="2">N-acetyltransferase domain-containing protein</fullName>
    </recommendedName>
</protein>
<dbReference type="CDD" id="cd04301">
    <property type="entry name" value="NAT_SF"/>
    <property type="match status" value="1"/>
</dbReference>
<dbReference type="InterPro" id="IPR016181">
    <property type="entry name" value="Acyl_CoA_acyltransferase"/>
</dbReference>
<gene>
    <name evidence="3" type="ORF">RRG08_011000</name>
</gene>
<keyword evidence="4" id="KW-1185">Reference proteome</keyword>
<dbReference type="PROSITE" id="PS51186">
    <property type="entry name" value="GNAT"/>
    <property type="match status" value="1"/>
</dbReference>
<dbReference type="InterPro" id="IPR000182">
    <property type="entry name" value="GNAT_dom"/>
</dbReference>
<dbReference type="Gene3D" id="3.40.630.30">
    <property type="match status" value="1"/>
</dbReference>
<dbReference type="AlphaFoldDB" id="A0AAE1DKB3"/>